<evidence type="ECO:0000256" key="10">
    <source>
        <dbReference type="ARBA" id="ARBA00022741"/>
    </source>
</evidence>
<dbReference type="Proteomes" id="UP000002051">
    <property type="component" value="Unassembled WGS sequence"/>
</dbReference>
<dbReference type="PROSITE" id="PS00107">
    <property type="entry name" value="PROTEIN_KINASE_ATP"/>
    <property type="match status" value="1"/>
</dbReference>
<dbReference type="GO" id="GO:0004674">
    <property type="term" value="F:protein serine/threonine kinase activity"/>
    <property type="evidence" value="ECO:0007669"/>
    <property type="project" value="UniProtKB-KW"/>
</dbReference>
<comment type="catalytic activity">
    <reaction evidence="17">
        <text>L-threonyl-[protein] + ATP = O-phospho-L-threonyl-[protein] + ADP + H(+)</text>
        <dbReference type="Rhea" id="RHEA:46608"/>
        <dbReference type="Rhea" id="RHEA-COMP:11060"/>
        <dbReference type="Rhea" id="RHEA-COMP:11605"/>
        <dbReference type="ChEBI" id="CHEBI:15378"/>
        <dbReference type="ChEBI" id="CHEBI:30013"/>
        <dbReference type="ChEBI" id="CHEBI:30616"/>
        <dbReference type="ChEBI" id="CHEBI:61977"/>
        <dbReference type="ChEBI" id="CHEBI:456216"/>
        <dbReference type="EC" id="2.7.11.1"/>
    </reaction>
</comment>
<dbReference type="Pfam" id="PF03936">
    <property type="entry name" value="Terpene_synth_C"/>
    <property type="match status" value="1"/>
</dbReference>
<keyword evidence="9" id="KW-0677">Repeat</keyword>
<feature type="binding site" evidence="19">
    <location>
        <position position="670"/>
    </location>
    <ligand>
        <name>ATP</name>
        <dbReference type="ChEBI" id="CHEBI:30616"/>
    </ligand>
</feature>
<dbReference type="FunFam" id="3.80.10.10:FF:000233">
    <property type="entry name" value="Leucine-rich repeat receptor-like protein kinase TDR"/>
    <property type="match status" value="1"/>
</dbReference>
<keyword evidence="15" id="KW-0675">Receptor</keyword>
<dbReference type="GO" id="GO:0009755">
    <property type="term" value="P:hormone-mediated signaling pathway"/>
    <property type="evidence" value="ECO:0000318"/>
    <property type="project" value="GO_Central"/>
</dbReference>
<keyword evidence="13 20" id="KW-1133">Transmembrane helix</keyword>
<dbReference type="GO" id="GO:0009791">
    <property type="term" value="P:post-embryonic development"/>
    <property type="evidence" value="ECO:0007669"/>
    <property type="project" value="UniProtKB-ARBA"/>
</dbReference>
<dbReference type="InterPro" id="IPR017441">
    <property type="entry name" value="Protein_kinase_ATP_BS"/>
</dbReference>
<dbReference type="Gene3D" id="1.10.510.10">
    <property type="entry name" value="Transferase(Phosphotransferase) domain 1"/>
    <property type="match status" value="1"/>
</dbReference>
<proteinExistence type="predicted"/>
<evidence type="ECO:0000256" key="2">
    <source>
        <dbReference type="ARBA" id="ARBA00012513"/>
    </source>
</evidence>
<evidence type="ECO:0000256" key="13">
    <source>
        <dbReference type="ARBA" id="ARBA00022989"/>
    </source>
</evidence>
<evidence type="ECO:0000256" key="21">
    <source>
        <dbReference type="SAM" id="SignalP"/>
    </source>
</evidence>
<evidence type="ECO:0000259" key="22">
    <source>
        <dbReference type="PROSITE" id="PS50011"/>
    </source>
</evidence>
<evidence type="ECO:0000256" key="19">
    <source>
        <dbReference type="PROSITE-ProRule" id="PRU10141"/>
    </source>
</evidence>
<keyword evidence="11" id="KW-0418">Kinase</keyword>
<keyword evidence="25" id="KW-1185">Reference proteome</keyword>
<keyword evidence="10 19" id="KW-0547">Nucleotide-binding</keyword>
<feature type="chain" id="PRO_5014573890" description="non-specific serine/threonine protein kinase" evidence="21">
    <location>
        <begin position="27"/>
        <end position="924"/>
    </location>
</feature>
<sequence length="924" mass="104407">MAKTLKFVYVIVLFLSLFLVAKNIDGAKHCLRQTLHKNIPRLEAPSYISRYEQDPSHNENLLILAQLDFNMLQSLHQEEFGNFSNWWKELDVRSKLPYTRDMIVYYKPQYSMARKVMTKLFVIITVINDTYHAFGRIDELELFTKAIERWDISCSDNLPDYMKYLSNNRIFGQIPKEIGKSLNLKFLSLSLNNISGPIPVEIGKLINMNNLRLNDNSLSGFIPREIRTMRNLLEINLSNNSLSGKIPPTIGNMSNLQNLTIFSNHLNEPLPTEINKLSNLAYFFIFNNNFTGQLPHNICIGGNLKFFAVLENHFIGPVPMSLKNCSSIIRIRLEKNNLSGNISNYFGVHPNLYYMQLSENHFYGHLSLNWGKCRSLAFLNVSNNNISGGIPPELGETTNLYSLDLSSNYLTGKIPKELGNLTSLSKLLISNNHLTGNIPVQITSLKELETLNLAANDLSGFVTKQLGYFPRLRDMNLSHNEFKGNIGQFKVLQSLDLSGNFLNGVIPLTLAQLIYLKSLNISHNNLSGFIPSNFDQMLSLLTVDISFNQFEGSVPNIPPCPTSSGTSSHNHKKVLLIVLPLAIGTLILVLVCFIFSHLCKKSTMREYMARRNTLDTQNLFTIWSFDDKMVYENIIQATDDFDDKHLIGVGGHGSVYKAELDTGQVVAVKKLHSIVYEENSNLKSFTSEIQALTEIRHRNIVKLHGFCLHSRVSFLVYEYMGKGSVDNILKDYDEAIAFDWNKRVNAIKDIANAVCYMHHHCSPPIVHRDISSKNILLNLEYVAHVSDFGIAKLLNPDSTNWTSFAGTIGYAAPEYAYTMQVNEKCDVYSFGVLALEKLFGKHPGGLIYHSSLSPLWKIVGNLLDDTSLMDKLDQRLPRPLNPFVNELVSIARIAIVCLTESSQSRPTMEQVAQQLSMSYLSTVD</sequence>
<evidence type="ECO:0000256" key="9">
    <source>
        <dbReference type="ARBA" id="ARBA00022737"/>
    </source>
</evidence>
<keyword evidence="6" id="KW-0808">Transferase</keyword>
<reference evidence="23 25" key="2">
    <citation type="journal article" date="2014" name="BMC Genomics">
        <title>An improved genome release (version Mt4.0) for the model legume Medicago truncatula.</title>
        <authorList>
            <person name="Tang H."/>
            <person name="Krishnakumar V."/>
            <person name="Bidwell S."/>
            <person name="Rosen B."/>
            <person name="Chan A."/>
            <person name="Zhou S."/>
            <person name="Gentzbittel L."/>
            <person name="Childs K.L."/>
            <person name="Yandell M."/>
            <person name="Gundlach H."/>
            <person name="Mayer K.F."/>
            <person name="Schwartz D.C."/>
            <person name="Town C.D."/>
        </authorList>
    </citation>
    <scope>GENOME REANNOTATION</scope>
    <source>
        <strain evidence="24 25">cv. Jemalong A17</strain>
    </source>
</reference>
<name>G7KWW8_MEDTR</name>
<dbReference type="FunFam" id="3.80.10.10:FF:000041">
    <property type="entry name" value="LRR receptor-like serine/threonine-protein kinase ERECTA"/>
    <property type="match status" value="1"/>
</dbReference>
<dbReference type="PANTHER" id="PTHR48005">
    <property type="entry name" value="LEUCINE RICH REPEAT KINASE 2"/>
    <property type="match status" value="1"/>
</dbReference>
<dbReference type="PROSITE" id="PS00109">
    <property type="entry name" value="PROTEIN_KINASE_TYR"/>
    <property type="match status" value="1"/>
</dbReference>
<evidence type="ECO:0000256" key="14">
    <source>
        <dbReference type="ARBA" id="ARBA00023136"/>
    </source>
</evidence>
<dbReference type="InterPro" id="IPR032675">
    <property type="entry name" value="LRR_dom_sf"/>
</dbReference>
<evidence type="ECO:0000256" key="16">
    <source>
        <dbReference type="ARBA" id="ARBA00023180"/>
    </source>
</evidence>
<protein>
    <recommendedName>
        <fullName evidence="2">non-specific serine/threonine protein kinase</fullName>
        <ecNumber evidence="2">2.7.11.1</ecNumber>
    </recommendedName>
</protein>
<evidence type="ECO:0000256" key="6">
    <source>
        <dbReference type="ARBA" id="ARBA00022679"/>
    </source>
</evidence>
<dbReference type="GO" id="GO:0038023">
    <property type="term" value="F:signaling receptor activity"/>
    <property type="evidence" value="ECO:0000318"/>
    <property type="project" value="GO_Central"/>
</dbReference>
<keyword evidence="12 19" id="KW-0067">ATP-binding</keyword>
<keyword evidence="4" id="KW-0597">Phosphoprotein</keyword>
<evidence type="ECO:0000313" key="25">
    <source>
        <dbReference type="Proteomes" id="UP000002051"/>
    </source>
</evidence>
<dbReference type="GO" id="GO:0000287">
    <property type="term" value="F:magnesium ion binding"/>
    <property type="evidence" value="ECO:0007669"/>
    <property type="project" value="InterPro"/>
</dbReference>
<evidence type="ECO:0000256" key="1">
    <source>
        <dbReference type="ARBA" id="ARBA00004479"/>
    </source>
</evidence>
<keyword evidence="14 20" id="KW-0472">Membrane</keyword>
<dbReference type="FunFam" id="3.30.200.20:FF:000309">
    <property type="entry name" value="Leucine-rich repeat receptor protein kinase MSP1"/>
    <property type="match status" value="1"/>
</dbReference>
<feature type="signal peptide" evidence="21">
    <location>
        <begin position="1"/>
        <end position="26"/>
    </location>
</feature>
<dbReference type="eggNOG" id="ENOG502QQYD">
    <property type="taxonomic scope" value="Eukaryota"/>
</dbReference>
<dbReference type="EC" id="2.7.11.1" evidence="2"/>
<evidence type="ECO:0000256" key="3">
    <source>
        <dbReference type="ARBA" id="ARBA00022527"/>
    </source>
</evidence>
<dbReference type="InterPro" id="IPR008949">
    <property type="entry name" value="Isoprenoid_synthase_dom_sf"/>
</dbReference>
<dbReference type="Gene3D" id="1.10.600.10">
    <property type="entry name" value="Farnesyl Diphosphate Synthase"/>
    <property type="match status" value="1"/>
</dbReference>
<dbReference type="HOGENOM" id="CLU_000288_22_1_1"/>
<reference evidence="24" key="3">
    <citation type="submission" date="2015-04" db="UniProtKB">
        <authorList>
            <consortium name="EnsemblPlants"/>
        </authorList>
    </citation>
    <scope>IDENTIFICATION</scope>
    <source>
        <strain evidence="24">cv. Jemalong A17</strain>
    </source>
</reference>
<dbReference type="OMA" id="CIRGRIP"/>
<evidence type="ECO:0000256" key="17">
    <source>
        <dbReference type="ARBA" id="ARBA00047899"/>
    </source>
</evidence>
<dbReference type="SUPFAM" id="SSF52058">
    <property type="entry name" value="L domain-like"/>
    <property type="match status" value="1"/>
</dbReference>
<keyword evidence="5" id="KW-0433">Leucine-rich repeat</keyword>
<dbReference type="EMBL" id="CM001223">
    <property type="protein sequence ID" value="AES78918.1"/>
    <property type="molecule type" value="Genomic_DNA"/>
</dbReference>
<gene>
    <name evidence="23" type="ordered locus">MTR_7g050990</name>
</gene>
<keyword evidence="8 21" id="KW-0732">Signal</keyword>
<dbReference type="SUPFAM" id="SSF48576">
    <property type="entry name" value="Terpenoid synthases"/>
    <property type="match status" value="1"/>
</dbReference>
<keyword evidence="7 20" id="KW-0812">Transmembrane</keyword>
<dbReference type="GO" id="GO:0005886">
    <property type="term" value="C:plasma membrane"/>
    <property type="evidence" value="ECO:0000318"/>
    <property type="project" value="GO_Central"/>
</dbReference>
<evidence type="ECO:0000256" key="4">
    <source>
        <dbReference type="ARBA" id="ARBA00022553"/>
    </source>
</evidence>
<dbReference type="PaxDb" id="3880-AES78918"/>
<dbReference type="PROSITE" id="PS50011">
    <property type="entry name" value="PROTEIN_KINASE_DOM"/>
    <property type="match status" value="1"/>
</dbReference>
<dbReference type="InterPro" id="IPR000719">
    <property type="entry name" value="Prot_kinase_dom"/>
</dbReference>
<dbReference type="Gene3D" id="3.80.10.10">
    <property type="entry name" value="Ribonuclease Inhibitor"/>
    <property type="match status" value="2"/>
</dbReference>
<organism evidence="23 25">
    <name type="scientific">Medicago truncatula</name>
    <name type="common">Barrel medic</name>
    <name type="synonym">Medicago tribuloides</name>
    <dbReference type="NCBI Taxonomy" id="3880"/>
    <lineage>
        <taxon>Eukaryota</taxon>
        <taxon>Viridiplantae</taxon>
        <taxon>Streptophyta</taxon>
        <taxon>Embryophyta</taxon>
        <taxon>Tracheophyta</taxon>
        <taxon>Spermatophyta</taxon>
        <taxon>Magnoliopsida</taxon>
        <taxon>eudicotyledons</taxon>
        <taxon>Gunneridae</taxon>
        <taxon>Pentapetalae</taxon>
        <taxon>rosids</taxon>
        <taxon>fabids</taxon>
        <taxon>Fabales</taxon>
        <taxon>Fabaceae</taxon>
        <taxon>Papilionoideae</taxon>
        <taxon>50 kb inversion clade</taxon>
        <taxon>NPAAA clade</taxon>
        <taxon>Hologalegina</taxon>
        <taxon>IRL clade</taxon>
        <taxon>Trifolieae</taxon>
        <taxon>Medicago</taxon>
    </lineage>
</organism>
<dbReference type="InterPro" id="IPR001611">
    <property type="entry name" value="Leu-rich_rpt"/>
</dbReference>
<comment type="catalytic activity">
    <reaction evidence="18">
        <text>L-seryl-[protein] + ATP = O-phospho-L-seryl-[protein] + ADP + H(+)</text>
        <dbReference type="Rhea" id="RHEA:17989"/>
        <dbReference type="Rhea" id="RHEA-COMP:9863"/>
        <dbReference type="Rhea" id="RHEA-COMP:11604"/>
        <dbReference type="ChEBI" id="CHEBI:15378"/>
        <dbReference type="ChEBI" id="CHEBI:29999"/>
        <dbReference type="ChEBI" id="CHEBI:30616"/>
        <dbReference type="ChEBI" id="CHEBI:83421"/>
        <dbReference type="ChEBI" id="CHEBI:456216"/>
        <dbReference type="EC" id="2.7.11.1"/>
    </reaction>
</comment>
<dbReference type="InterPro" id="IPR009810">
    <property type="entry name" value="Nodulin_late_dom"/>
</dbReference>
<accession>G7KWW8</accession>
<dbReference type="Gene3D" id="3.30.200.20">
    <property type="entry name" value="Phosphorylase Kinase, domain 1"/>
    <property type="match status" value="1"/>
</dbReference>
<evidence type="ECO:0000256" key="20">
    <source>
        <dbReference type="SAM" id="Phobius"/>
    </source>
</evidence>
<evidence type="ECO:0000256" key="18">
    <source>
        <dbReference type="ARBA" id="ARBA00048679"/>
    </source>
</evidence>
<feature type="domain" description="Protein kinase" evidence="22">
    <location>
        <begin position="641"/>
        <end position="920"/>
    </location>
</feature>
<comment type="subcellular location">
    <subcellularLocation>
        <location evidence="1">Membrane</location>
        <topology evidence="1">Single-pass type I membrane protein</topology>
    </subcellularLocation>
</comment>
<dbReference type="FunFam" id="1.10.510.10:FF:000445">
    <property type="entry name" value="MDIS1-interacting receptor like kinase 2"/>
    <property type="match status" value="1"/>
</dbReference>
<dbReference type="EnsemblPlants" id="AES78918">
    <property type="protein sequence ID" value="AES78918"/>
    <property type="gene ID" value="MTR_7g050990"/>
</dbReference>
<feature type="transmembrane region" description="Helical" evidence="20">
    <location>
        <begin position="574"/>
        <end position="598"/>
    </location>
</feature>
<dbReference type="PANTHER" id="PTHR48005:SF70">
    <property type="entry name" value="MDIS1-INTERACTING RECEPTOR LIKE KINASE 2-LIKE"/>
    <property type="match status" value="1"/>
</dbReference>
<evidence type="ECO:0000256" key="15">
    <source>
        <dbReference type="ARBA" id="ARBA00023170"/>
    </source>
</evidence>
<dbReference type="AlphaFoldDB" id="G7KWW8"/>
<dbReference type="GO" id="GO:0010333">
    <property type="term" value="F:terpene synthase activity"/>
    <property type="evidence" value="ECO:0007669"/>
    <property type="project" value="InterPro"/>
</dbReference>
<dbReference type="SUPFAM" id="SSF56112">
    <property type="entry name" value="Protein kinase-like (PK-like)"/>
    <property type="match status" value="1"/>
</dbReference>
<evidence type="ECO:0000256" key="11">
    <source>
        <dbReference type="ARBA" id="ARBA00022777"/>
    </source>
</evidence>
<dbReference type="ExpressionAtlas" id="G7KWW8">
    <property type="expression patterns" value="differential"/>
</dbReference>
<keyword evidence="16" id="KW-0325">Glycoprotein</keyword>
<evidence type="ECO:0000256" key="7">
    <source>
        <dbReference type="ARBA" id="ARBA00022692"/>
    </source>
</evidence>
<evidence type="ECO:0000256" key="5">
    <source>
        <dbReference type="ARBA" id="ARBA00022614"/>
    </source>
</evidence>
<dbReference type="InterPro" id="IPR005630">
    <property type="entry name" value="Terpene_synthase_metal-bd"/>
</dbReference>
<dbReference type="InterPro" id="IPR008266">
    <property type="entry name" value="Tyr_kinase_AS"/>
</dbReference>
<dbReference type="SUPFAM" id="SSF52075">
    <property type="entry name" value="Outer arm dynein light chain 1"/>
    <property type="match status" value="1"/>
</dbReference>
<evidence type="ECO:0000256" key="8">
    <source>
        <dbReference type="ARBA" id="ARBA00022729"/>
    </source>
</evidence>
<evidence type="ECO:0000313" key="24">
    <source>
        <dbReference type="EnsemblPlants" id="AES78918"/>
    </source>
</evidence>
<evidence type="ECO:0000256" key="12">
    <source>
        <dbReference type="ARBA" id="ARBA00022840"/>
    </source>
</evidence>
<dbReference type="Pfam" id="PF13855">
    <property type="entry name" value="LRR_8"/>
    <property type="match status" value="1"/>
</dbReference>
<evidence type="ECO:0000313" key="23">
    <source>
        <dbReference type="EMBL" id="AES78918.1"/>
    </source>
</evidence>
<dbReference type="Pfam" id="PF00069">
    <property type="entry name" value="Pkinase"/>
    <property type="match status" value="1"/>
</dbReference>
<keyword evidence="3" id="KW-0723">Serine/threonine-protein kinase</keyword>
<dbReference type="Pfam" id="PF07127">
    <property type="entry name" value="Nodulin_late"/>
    <property type="match status" value="1"/>
</dbReference>
<reference evidence="23 25" key="1">
    <citation type="journal article" date="2011" name="Nature">
        <title>The Medicago genome provides insight into the evolution of rhizobial symbioses.</title>
        <authorList>
            <person name="Young N.D."/>
            <person name="Debelle F."/>
            <person name="Oldroyd G.E."/>
            <person name="Geurts R."/>
            <person name="Cannon S.B."/>
            <person name="Udvardi M.K."/>
            <person name="Benedito V.A."/>
            <person name="Mayer K.F."/>
            <person name="Gouzy J."/>
            <person name="Schoof H."/>
            <person name="Van de Peer Y."/>
            <person name="Proost S."/>
            <person name="Cook D.R."/>
            <person name="Meyers B.C."/>
            <person name="Spannagl M."/>
            <person name="Cheung F."/>
            <person name="De Mita S."/>
            <person name="Krishnakumar V."/>
            <person name="Gundlach H."/>
            <person name="Zhou S."/>
            <person name="Mudge J."/>
            <person name="Bharti A.K."/>
            <person name="Murray J.D."/>
            <person name="Naoumkina M.A."/>
            <person name="Rosen B."/>
            <person name="Silverstein K.A."/>
            <person name="Tang H."/>
            <person name="Rombauts S."/>
            <person name="Zhao P.X."/>
            <person name="Zhou P."/>
            <person name="Barbe V."/>
            <person name="Bardou P."/>
            <person name="Bechner M."/>
            <person name="Bellec A."/>
            <person name="Berger A."/>
            <person name="Berges H."/>
            <person name="Bidwell S."/>
            <person name="Bisseling T."/>
            <person name="Choisne N."/>
            <person name="Couloux A."/>
            <person name="Denny R."/>
            <person name="Deshpande S."/>
            <person name="Dai X."/>
            <person name="Doyle J.J."/>
            <person name="Dudez A.M."/>
            <person name="Farmer A.D."/>
            <person name="Fouteau S."/>
            <person name="Franken C."/>
            <person name="Gibelin C."/>
            <person name="Gish J."/>
            <person name="Goldstein S."/>
            <person name="Gonzalez A.J."/>
            <person name="Green P.J."/>
            <person name="Hallab A."/>
            <person name="Hartog M."/>
            <person name="Hua A."/>
            <person name="Humphray S.J."/>
            <person name="Jeong D.H."/>
            <person name="Jing Y."/>
            <person name="Jocker A."/>
            <person name="Kenton S.M."/>
            <person name="Kim D.J."/>
            <person name="Klee K."/>
            <person name="Lai H."/>
            <person name="Lang C."/>
            <person name="Lin S."/>
            <person name="Macmil S.L."/>
            <person name="Magdelenat G."/>
            <person name="Matthews L."/>
            <person name="McCorrison J."/>
            <person name="Monaghan E.L."/>
            <person name="Mun J.H."/>
            <person name="Najar F.Z."/>
            <person name="Nicholson C."/>
            <person name="Noirot C."/>
            <person name="O'Bleness M."/>
            <person name="Paule C.R."/>
            <person name="Poulain J."/>
            <person name="Prion F."/>
            <person name="Qin B."/>
            <person name="Qu C."/>
            <person name="Retzel E.F."/>
            <person name="Riddle C."/>
            <person name="Sallet E."/>
            <person name="Samain S."/>
            <person name="Samson N."/>
            <person name="Sanders I."/>
            <person name="Saurat O."/>
            <person name="Scarpelli C."/>
            <person name="Schiex T."/>
            <person name="Segurens B."/>
            <person name="Severin A.J."/>
            <person name="Sherrier D.J."/>
            <person name="Shi R."/>
            <person name="Sims S."/>
            <person name="Singer S.R."/>
            <person name="Sinharoy S."/>
            <person name="Sterck L."/>
            <person name="Viollet A."/>
            <person name="Wang B.B."/>
            <person name="Wang K."/>
            <person name="Wang M."/>
            <person name="Wang X."/>
            <person name="Warfsmann J."/>
            <person name="Weissenbach J."/>
            <person name="White D.D."/>
            <person name="White J.D."/>
            <person name="Wiley G.B."/>
            <person name="Wincker P."/>
            <person name="Xing Y."/>
            <person name="Yang L."/>
            <person name="Yao Z."/>
            <person name="Ying F."/>
            <person name="Zhai J."/>
            <person name="Zhou L."/>
            <person name="Zuber A."/>
            <person name="Denarie J."/>
            <person name="Dixon R.A."/>
            <person name="May G.D."/>
            <person name="Schwartz D.C."/>
            <person name="Rogers J."/>
            <person name="Quetier F."/>
            <person name="Town C.D."/>
            <person name="Roe B.A."/>
        </authorList>
    </citation>
    <scope>NUCLEOTIDE SEQUENCE [LARGE SCALE GENOMIC DNA]</scope>
    <source>
        <strain evidence="23">A17</strain>
        <strain evidence="24 25">cv. Jemalong A17</strain>
    </source>
</reference>
<dbReference type="Pfam" id="PF00560">
    <property type="entry name" value="LRR_1"/>
    <property type="match status" value="4"/>
</dbReference>
<dbReference type="GO" id="GO:0005524">
    <property type="term" value="F:ATP binding"/>
    <property type="evidence" value="ECO:0007669"/>
    <property type="project" value="UniProtKB-UniRule"/>
</dbReference>
<dbReference type="InterPro" id="IPR011009">
    <property type="entry name" value="Kinase-like_dom_sf"/>
</dbReference>
<dbReference type="InterPro" id="IPR051420">
    <property type="entry name" value="Ser_Thr_Kinases_DiverseReg"/>
</dbReference>